<evidence type="ECO:0000256" key="5">
    <source>
        <dbReference type="ARBA" id="ARBA00022989"/>
    </source>
</evidence>
<reference evidence="8" key="1">
    <citation type="submission" date="2025-08" db="UniProtKB">
        <authorList>
            <consortium name="Ensembl"/>
        </authorList>
    </citation>
    <scope>IDENTIFICATION</scope>
</reference>
<organism evidence="8 9">
    <name type="scientific">Falco tinnunculus</name>
    <name type="common">Common kestrel</name>
    <dbReference type="NCBI Taxonomy" id="100819"/>
    <lineage>
        <taxon>Eukaryota</taxon>
        <taxon>Metazoa</taxon>
        <taxon>Chordata</taxon>
        <taxon>Craniata</taxon>
        <taxon>Vertebrata</taxon>
        <taxon>Euteleostomi</taxon>
        <taxon>Archelosauria</taxon>
        <taxon>Archosauria</taxon>
        <taxon>Dinosauria</taxon>
        <taxon>Saurischia</taxon>
        <taxon>Theropoda</taxon>
        <taxon>Coelurosauria</taxon>
        <taxon>Aves</taxon>
        <taxon>Neognathae</taxon>
        <taxon>Neoaves</taxon>
        <taxon>Telluraves</taxon>
        <taxon>Australaves</taxon>
        <taxon>Falconiformes</taxon>
        <taxon>Falconidae</taxon>
        <taxon>Falco</taxon>
    </lineage>
</organism>
<comment type="subunit">
    <text evidence="7">Component of the gamma-secretase complex.</text>
</comment>
<dbReference type="Pfam" id="PF06105">
    <property type="entry name" value="Aph-1"/>
    <property type="match status" value="1"/>
</dbReference>
<evidence type="ECO:0000256" key="6">
    <source>
        <dbReference type="ARBA" id="ARBA00023136"/>
    </source>
</evidence>
<keyword evidence="9" id="KW-1185">Reference proteome</keyword>
<comment type="function">
    <text evidence="7">Potential subunit of the gamma-secretase complex, an endoprotease complex that catalyzes the intramembrane cleavage of integral proteins such as Notch receptors.</text>
</comment>
<comment type="similarity">
    <text evidence="2 7">Belongs to the APH-1 family.</text>
</comment>
<evidence type="ECO:0000256" key="2">
    <source>
        <dbReference type="ARBA" id="ARBA00005577"/>
    </source>
</evidence>
<accession>A0A8C4UJF7</accession>
<dbReference type="GO" id="GO:0016485">
    <property type="term" value="P:protein processing"/>
    <property type="evidence" value="ECO:0007669"/>
    <property type="project" value="UniProtKB-UniRule"/>
</dbReference>
<protein>
    <recommendedName>
        <fullName evidence="7">Gamma-secretase subunit APH-1</fullName>
        <shortName evidence="7">APH-1</shortName>
    </recommendedName>
</protein>
<keyword evidence="5" id="KW-1133">Transmembrane helix</keyword>
<name>A0A8C4UJF7_FALTI</name>
<keyword evidence="4 7" id="KW-0914">Notch signaling pathway</keyword>
<sequence length="87" mass="8975">MTLAIFFGCTFIAFGPALGLFLFTIARDPLRIIILIAGSVPHRCRYRCGRGTGAIVGTGVGVEGALVLVSHGQQTGGAGSHYVAGKL</sequence>
<evidence type="ECO:0000256" key="4">
    <source>
        <dbReference type="ARBA" id="ARBA00022976"/>
    </source>
</evidence>
<dbReference type="InterPro" id="IPR009294">
    <property type="entry name" value="Aph-1"/>
</dbReference>
<reference evidence="8" key="2">
    <citation type="submission" date="2025-09" db="UniProtKB">
        <authorList>
            <consortium name="Ensembl"/>
        </authorList>
    </citation>
    <scope>IDENTIFICATION</scope>
</reference>
<dbReference type="OrthoDB" id="6507463at2759"/>
<keyword evidence="6" id="KW-0472">Membrane</keyword>
<keyword evidence="3" id="KW-0812">Transmembrane</keyword>
<dbReference type="Ensembl" id="ENSFTIT00000013145.1">
    <property type="protein sequence ID" value="ENSFTIP00000012608.1"/>
    <property type="gene ID" value="ENSFTIG00000008430.1"/>
</dbReference>
<dbReference type="Proteomes" id="UP000694562">
    <property type="component" value="Unplaced"/>
</dbReference>
<evidence type="ECO:0000256" key="1">
    <source>
        <dbReference type="ARBA" id="ARBA00004141"/>
    </source>
</evidence>
<evidence type="ECO:0000313" key="9">
    <source>
        <dbReference type="Proteomes" id="UP000694562"/>
    </source>
</evidence>
<proteinExistence type="inferred from homology"/>
<dbReference type="GO" id="GO:0070765">
    <property type="term" value="C:gamma-secretase complex"/>
    <property type="evidence" value="ECO:0007669"/>
    <property type="project" value="UniProtKB-UniRule"/>
</dbReference>
<evidence type="ECO:0000256" key="3">
    <source>
        <dbReference type="ARBA" id="ARBA00022692"/>
    </source>
</evidence>
<evidence type="ECO:0000256" key="7">
    <source>
        <dbReference type="RuleBase" id="RU369072"/>
    </source>
</evidence>
<dbReference type="AlphaFoldDB" id="A0A8C4UJF7"/>
<dbReference type="GO" id="GO:0007219">
    <property type="term" value="P:Notch signaling pathway"/>
    <property type="evidence" value="ECO:0007669"/>
    <property type="project" value="UniProtKB-UniRule"/>
</dbReference>
<evidence type="ECO:0000313" key="8">
    <source>
        <dbReference type="Ensembl" id="ENSFTIP00000012608.1"/>
    </source>
</evidence>
<comment type="subcellular location">
    <subcellularLocation>
        <location evidence="1 7">Membrane</location>
        <topology evidence="1 7">Multi-pass membrane protein</topology>
    </subcellularLocation>
</comment>
<dbReference type="PANTHER" id="PTHR12889">
    <property type="entry name" value="GAMMA-SECRETASE SUBUNIT APH-1"/>
    <property type="match status" value="1"/>
</dbReference>